<keyword evidence="2" id="KW-0812">Transmembrane</keyword>
<feature type="compositionally biased region" description="Basic and acidic residues" evidence="1">
    <location>
        <begin position="362"/>
        <end position="372"/>
    </location>
</feature>
<organism evidence="3 4">
    <name type="scientific">Symbiodinium natans</name>
    <dbReference type="NCBI Taxonomy" id="878477"/>
    <lineage>
        <taxon>Eukaryota</taxon>
        <taxon>Sar</taxon>
        <taxon>Alveolata</taxon>
        <taxon>Dinophyceae</taxon>
        <taxon>Suessiales</taxon>
        <taxon>Symbiodiniaceae</taxon>
        <taxon>Symbiodinium</taxon>
    </lineage>
</organism>
<feature type="region of interest" description="Disordered" evidence="1">
    <location>
        <begin position="348"/>
        <end position="379"/>
    </location>
</feature>
<sequence>MMLRMTVASEDPRVIQSREDINRLLGLPRLTVIQPPAAEPVFVETPDGSGRYQGLFGAPMKQDADGDYAHEFWEENKEGHLVLVAPNSAPGQLEANLFSLALILSEDEKSSNSTAASALGAGYQPKKDLALGLGLDFKASAMLQLRKNKIVTQVSKGQVEIRQMEVDWYCGNYQTISGQAAMLAGFAFNFLTAPMPKDKEPCIWLEFFYFFCVSTAMGAELGVIVISSYLSVWAPSLALRGKRGAVDLHKACDTLRDYQALVFSCFMCGWIVHFIASILQVWIFYKSSIAAFVSIPFLFFTLAIIWYLIDLRRKLSLAESEVVTGKISQFQPYEQIGDLDHGLQAGGQSTRAGGTRGTYCRVRQDAPGDFEPRSSASPT</sequence>
<dbReference type="AlphaFoldDB" id="A0A812LJK0"/>
<keyword evidence="4" id="KW-1185">Reference proteome</keyword>
<feature type="transmembrane region" description="Helical" evidence="2">
    <location>
        <begin position="289"/>
        <end position="309"/>
    </location>
</feature>
<keyword evidence="2" id="KW-0472">Membrane</keyword>
<evidence type="ECO:0000313" key="4">
    <source>
        <dbReference type="Proteomes" id="UP000604046"/>
    </source>
</evidence>
<dbReference type="Proteomes" id="UP000604046">
    <property type="component" value="Unassembled WGS sequence"/>
</dbReference>
<feature type="transmembrane region" description="Helical" evidence="2">
    <location>
        <begin position="207"/>
        <end position="239"/>
    </location>
</feature>
<reference evidence="3" key="1">
    <citation type="submission" date="2021-02" db="EMBL/GenBank/DDBJ databases">
        <authorList>
            <person name="Dougan E. K."/>
            <person name="Rhodes N."/>
            <person name="Thang M."/>
            <person name="Chan C."/>
        </authorList>
    </citation>
    <scope>NUCLEOTIDE SEQUENCE</scope>
</reference>
<dbReference type="OrthoDB" id="448407at2759"/>
<proteinExistence type="predicted"/>
<feature type="transmembrane region" description="Helical" evidence="2">
    <location>
        <begin position="260"/>
        <end position="283"/>
    </location>
</feature>
<accession>A0A812LJK0</accession>
<comment type="caution">
    <text evidence="3">The sequence shown here is derived from an EMBL/GenBank/DDBJ whole genome shotgun (WGS) entry which is preliminary data.</text>
</comment>
<evidence type="ECO:0000256" key="1">
    <source>
        <dbReference type="SAM" id="MobiDB-lite"/>
    </source>
</evidence>
<dbReference type="EMBL" id="CAJNDS010000979">
    <property type="protein sequence ID" value="CAE7242569.1"/>
    <property type="molecule type" value="Genomic_DNA"/>
</dbReference>
<evidence type="ECO:0000256" key="2">
    <source>
        <dbReference type="SAM" id="Phobius"/>
    </source>
</evidence>
<name>A0A812LJK0_9DINO</name>
<keyword evidence="2" id="KW-1133">Transmembrane helix</keyword>
<evidence type="ECO:0000313" key="3">
    <source>
        <dbReference type="EMBL" id="CAE7242569.1"/>
    </source>
</evidence>
<gene>
    <name evidence="3" type="ORF">SNAT2548_LOCUS11163</name>
</gene>
<protein>
    <submittedName>
        <fullName evidence="3">Uncharacterized protein</fullName>
    </submittedName>
</protein>